<dbReference type="InterPro" id="IPR009081">
    <property type="entry name" value="PP-bd_ACP"/>
</dbReference>
<dbReference type="Pfam" id="PF00668">
    <property type="entry name" value="Condensation"/>
    <property type="match status" value="1"/>
</dbReference>
<dbReference type="InterPro" id="IPR042099">
    <property type="entry name" value="ANL_N_sf"/>
</dbReference>
<dbReference type="PROSITE" id="PS00455">
    <property type="entry name" value="AMP_BINDING"/>
    <property type="match status" value="1"/>
</dbReference>
<evidence type="ECO:0000313" key="2">
    <source>
        <dbReference type="EMBL" id="SHL04417.1"/>
    </source>
</evidence>
<dbReference type="Proteomes" id="UP000184130">
    <property type="component" value="Unassembled WGS sequence"/>
</dbReference>
<dbReference type="InterPro" id="IPR001242">
    <property type="entry name" value="Condensation_dom"/>
</dbReference>
<name>A0A1M6XEM4_XYLRU</name>
<dbReference type="CDD" id="cd05930">
    <property type="entry name" value="A_NRPS"/>
    <property type="match status" value="1"/>
</dbReference>
<gene>
    <name evidence="2" type="ORF">SAMN05216463_12023</name>
</gene>
<dbReference type="SUPFAM" id="SSF47336">
    <property type="entry name" value="ACP-like"/>
    <property type="match status" value="1"/>
</dbReference>
<dbReference type="SUPFAM" id="SSF53474">
    <property type="entry name" value="alpha/beta-Hydrolases"/>
    <property type="match status" value="1"/>
</dbReference>
<accession>A0A1M6XEM4</accession>
<dbReference type="InterPro" id="IPR025110">
    <property type="entry name" value="AMP-bd_C"/>
</dbReference>
<dbReference type="Gene3D" id="3.30.559.30">
    <property type="entry name" value="Nonribosomal peptide synthetase, condensation domain"/>
    <property type="match status" value="1"/>
</dbReference>
<evidence type="ECO:0000313" key="3">
    <source>
        <dbReference type="Proteomes" id="UP000184130"/>
    </source>
</evidence>
<sequence length="1271" mass="146574">MIKLNRIQYRIWLDSELRDSHNIYNLSSSAKIAGEFNCSILRKSIEYYFEEFVYLHSNITTDNEGYPYWEVKTPYTIPFYEIQLSDNITADQIKEEIWKKASEPIDLRKEFPCRFYLYKLSKKEFIFLEIFHHCVMDAYGMQKFSERLSQIYNLFLGKKTSLEPIPSIKETNEFIDFHQKGTLLQNEGIDKICKALNGASFFTPLPFNSNVAVIRSNDYCFSLGKELILQCKKFCADNGQTLFRVFCAAWGIVLSRMLNQEKIILDHAINIRSENLKNVAGSMVNNMPLLIDLSGNISSRQLLEFIREERHLIREYPFIDYIDLMSELRKKDSVFYSSTPNLMINYPVSSKMAVLDIEGCESEFFYRPIMDLVETIGLHIYDDKESTCQIMYKDFIPSYFIQELANSFCFVLQQITKEDKPIYDYQLITPEREQLIIQHNKVKQFHINKTLIQQLKQHCDRFANKKAIICQSNSLSYAEFDELTDKICQFVKKYKSDKFRVAICLKRSIYTIPTIIGVLKAGATYIPFDKDTPHSRMEFMLKDSEATLLLTEKGIDIPSAPCQISYINDIINETVDSTTVNASMPYTAYIIYTSGTTGIPKATPISTNSLHQLIHNIIHHNKWIDEQDRVLQMASISFDASIVDIFAALYSGATLVFADDNERKDIGLLLDLLIRERVSFATIPPAVMAILPVNNLPDMKTMVFAGEATPKEVFDRWQNKGIRIVNAYGPTENCVCSTFADITETSSPTNIGKPLNNVSCYVLDKNLHLLPYGVAGELYLGGNQLTDGYLNQEDLNSKCFIQNPYANIDQIENNVNQLIYKTGDIVYLKPDFTIEYIGRADFQIKLNGHRIELEEIERHLNMHPDINLAVTTIITQSNGKKQIAAYIKLQSGSKAITPKKLYEFLSKDLPEYMIPTKWIIVNEFNLTTNGKIDRSSLPKGCDLDTSDDKSDYIAPTTASEHILVNIFSRILEQDHISVEANLFEEYGVQSIQAMSAIFEAKKQGIELSVSSLYKNKSIRACLRDNKTYPYYWYNNEDANKPVIILICGLVYLQPYHHDLLELLKDKYTILVLESIHEFFFMKEDCTFANLLNSYMEVLPKMLKGKKLFGITGWCIGGEIALQLAVEMKQAGIASPIVFSLDGYLHHDVDKDAPLFYMNFPNVSEEINKERDRIKNEFIASIFFRPYNGKVYCFLADQFSKYPPNGEILSDEEVDFNYKSFKKNPGDWERLQPSCIRIFIHDNHYSFLQKRNMIEIVKIMDKEREIFIETNK</sequence>
<dbReference type="Gene3D" id="3.30.559.10">
    <property type="entry name" value="Chloramphenicol acetyltransferase-like domain"/>
    <property type="match status" value="1"/>
</dbReference>
<dbReference type="RefSeq" id="WP_073210232.1">
    <property type="nucleotide sequence ID" value="NZ_FRBD01000020.1"/>
</dbReference>
<proteinExistence type="predicted"/>
<dbReference type="InterPro" id="IPR029058">
    <property type="entry name" value="AB_hydrolase_fold"/>
</dbReference>
<dbReference type="OrthoDB" id="4317020at2"/>
<dbReference type="AlphaFoldDB" id="A0A1M6XEM4"/>
<dbReference type="InterPro" id="IPR023213">
    <property type="entry name" value="CAT-like_dom_sf"/>
</dbReference>
<dbReference type="InterPro" id="IPR020845">
    <property type="entry name" value="AMP-binding_CS"/>
</dbReference>
<evidence type="ECO:0000259" key="1">
    <source>
        <dbReference type="PROSITE" id="PS50075"/>
    </source>
</evidence>
<dbReference type="Gene3D" id="3.40.50.12780">
    <property type="entry name" value="N-terminal domain of ligase-like"/>
    <property type="match status" value="1"/>
</dbReference>
<dbReference type="NCBIfam" id="TIGR01733">
    <property type="entry name" value="AA-adenyl-dom"/>
    <property type="match status" value="1"/>
</dbReference>
<dbReference type="InterPro" id="IPR045851">
    <property type="entry name" value="AMP-bd_C_sf"/>
</dbReference>
<dbReference type="EMBL" id="FRBD01000020">
    <property type="protein sequence ID" value="SHL04417.1"/>
    <property type="molecule type" value="Genomic_DNA"/>
</dbReference>
<dbReference type="PANTHER" id="PTHR45527:SF1">
    <property type="entry name" value="FATTY ACID SYNTHASE"/>
    <property type="match status" value="1"/>
</dbReference>
<dbReference type="SUPFAM" id="SSF52777">
    <property type="entry name" value="CoA-dependent acyltransferases"/>
    <property type="match status" value="2"/>
</dbReference>
<protein>
    <submittedName>
        <fullName evidence="2">Amino acid adenylation domain-containing protein</fullName>
    </submittedName>
</protein>
<dbReference type="GO" id="GO:0043041">
    <property type="term" value="P:amino acid activation for nonribosomal peptide biosynthetic process"/>
    <property type="evidence" value="ECO:0007669"/>
    <property type="project" value="TreeGrafter"/>
</dbReference>
<dbReference type="InterPro" id="IPR036736">
    <property type="entry name" value="ACP-like_sf"/>
</dbReference>
<dbReference type="GO" id="GO:0005737">
    <property type="term" value="C:cytoplasm"/>
    <property type="evidence" value="ECO:0007669"/>
    <property type="project" value="TreeGrafter"/>
</dbReference>
<dbReference type="GO" id="GO:0003824">
    <property type="term" value="F:catalytic activity"/>
    <property type="evidence" value="ECO:0007669"/>
    <property type="project" value="InterPro"/>
</dbReference>
<feature type="domain" description="Carrier" evidence="1">
    <location>
        <begin position="954"/>
        <end position="1029"/>
    </location>
</feature>
<dbReference type="Pfam" id="PF00550">
    <property type="entry name" value="PP-binding"/>
    <property type="match status" value="1"/>
</dbReference>
<dbReference type="SUPFAM" id="SSF56801">
    <property type="entry name" value="Acetyl-CoA synthetase-like"/>
    <property type="match status" value="1"/>
</dbReference>
<dbReference type="Gene3D" id="3.40.50.1820">
    <property type="entry name" value="alpha/beta hydrolase"/>
    <property type="match status" value="1"/>
</dbReference>
<dbReference type="InterPro" id="IPR000873">
    <property type="entry name" value="AMP-dep_synth/lig_dom"/>
</dbReference>
<dbReference type="InterPro" id="IPR010071">
    <property type="entry name" value="AA_adenyl_dom"/>
</dbReference>
<dbReference type="PANTHER" id="PTHR45527">
    <property type="entry name" value="NONRIBOSOMAL PEPTIDE SYNTHETASE"/>
    <property type="match status" value="1"/>
</dbReference>
<dbReference type="GO" id="GO:0031177">
    <property type="term" value="F:phosphopantetheine binding"/>
    <property type="evidence" value="ECO:0007669"/>
    <property type="project" value="TreeGrafter"/>
</dbReference>
<organism evidence="2 3">
    <name type="scientific">Xylanibacter ruminicola</name>
    <name type="common">Prevotella ruminicola</name>
    <dbReference type="NCBI Taxonomy" id="839"/>
    <lineage>
        <taxon>Bacteria</taxon>
        <taxon>Pseudomonadati</taxon>
        <taxon>Bacteroidota</taxon>
        <taxon>Bacteroidia</taxon>
        <taxon>Bacteroidales</taxon>
        <taxon>Prevotellaceae</taxon>
        <taxon>Xylanibacter</taxon>
    </lineage>
</organism>
<dbReference type="GO" id="GO:0044550">
    <property type="term" value="P:secondary metabolite biosynthetic process"/>
    <property type="evidence" value="ECO:0007669"/>
    <property type="project" value="TreeGrafter"/>
</dbReference>
<reference evidence="2 3" key="1">
    <citation type="submission" date="2016-11" db="EMBL/GenBank/DDBJ databases">
        <authorList>
            <person name="Jaros S."/>
            <person name="Januszkiewicz K."/>
            <person name="Wedrychowicz H."/>
        </authorList>
    </citation>
    <scope>NUCLEOTIDE SEQUENCE [LARGE SCALE GENOMIC DNA]</scope>
    <source>
        <strain evidence="2 3">KHT3</strain>
    </source>
</reference>
<dbReference type="Gene3D" id="3.30.300.30">
    <property type="match status" value="1"/>
</dbReference>
<dbReference type="Pfam" id="PF13193">
    <property type="entry name" value="AMP-binding_C"/>
    <property type="match status" value="1"/>
</dbReference>
<dbReference type="Pfam" id="PF00501">
    <property type="entry name" value="AMP-binding"/>
    <property type="match status" value="1"/>
</dbReference>
<dbReference type="PROSITE" id="PS50075">
    <property type="entry name" value="CARRIER"/>
    <property type="match status" value="1"/>
</dbReference>
<dbReference type="Gene3D" id="1.10.1200.10">
    <property type="entry name" value="ACP-like"/>
    <property type="match status" value="1"/>
</dbReference>